<dbReference type="GO" id="GO:0005737">
    <property type="term" value="C:cytoplasm"/>
    <property type="evidence" value="ECO:0007669"/>
    <property type="project" value="TreeGrafter"/>
</dbReference>
<comment type="caution">
    <text evidence="3">The sequence shown here is derived from an EMBL/GenBank/DDBJ whole genome shotgun (WGS) entry which is preliminary data.</text>
</comment>
<sequence length="177" mass="18425">MRVFVTGATGFVGSAVVKELIGAGHSVTALARSEEKAKALRAKGIEPHLGDIDNLESLRNAAAAADGVIHLAFMHGLSQVPLRKRLHILLGGLPTGIVSRFMAVSAEADKHAIETLGAALKGSGRPLVTTFGTIGLSSDTRRASRLGTENDVPPSDSPGIARARTEETVEVSVSLKE</sequence>
<organism evidence="3 4">
    <name type="scientific">Acidiphilium rubrum</name>
    <dbReference type="NCBI Taxonomy" id="526"/>
    <lineage>
        <taxon>Bacteria</taxon>
        <taxon>Pseudomonadati</taxon>
        <taxon>Pseudomonadota</taxon>
        <taxon>Alphaproteobacteria</taxon>
        <taxon>Acetobacterales</taxon>
        <taxon>Acidocellaceae</taxon>
        <taxon>Acidiphilium</taxon>
    </lineage>
</organism>
<evidence type="ECO:0000313" key="3">
    <source>
        <dbReference type="EMBL" id="SIR45542.1"/>
    </source>
</evidence>
<dbReference type="EMBL" id="FTNE01000034">
    <property type="protein sequence ID" value="SIR45542.1"/>
    <property type="molecule type" value="Genomic_DNA"/>
</dbReference>
<feature type="region of interest" description="Disordered" evidence="1">
    <location>
        <begin position="139"/>
        <end position="177"/>
    </location>
</feature>
<protein>
    <submittedName>
        <fullName evidence="3">NAD(P)H-binding</fullName>
    </submittedName>
</protein>
<name>A0A8G2FHM5_ACIRU</name>
<dbReference type="InterPro" id="IPR001509">
    <property type="entry name" value="Epimerase_deHydtase"/>
</dbReference>
<feature type="domain" description="NAD-dependent epimerase/dehydratase" evidence="2">
    <location>
        <begin position="3"/>
        <end position="73"/>
    </location>
</feature>
<evidence type="ECO:0000313" key="4">
    <source>
        <dbReference type="Proteomes" id="UP000186308"/>
    </source>
</evidence>
<dbReference type="Proteomes" id="UP000186308">
    <property type="component" value="Unassembled WGS sequence"/>
</dbReference>
<evidence type="ECO:0000259" key="2">
    <source>
        <dbReference type="Pfam" id="PF01370"/>
    </source>
</evidence>
<dbReference type="InterPro" id="IPR051783">
    <property type="entry name" value="NAD(P)-dependent_oxidoreduct"/>
</dbReference>
<dbReference type="PANTHER" id="PTHR48079:SF6">
    <property type="entry name" value="NAD(P)-BINDING DOMAIN-CONTAINING PROTEIN-RELATED"/>
    <property type="match status" value="1"/>
</dbReference>
<proteinExistence type="predicted"/>
<evidence type="ECO:0000256" key="1">
    <source>
        <dbReference type="SAM" id="MobiDB-lite"/>
    </source>
</evidence>
<gene>
    <name evidence="3" type="ORF">SAMN05421828_13413</name>
</gene>
<dbReference type="Pfam" id="PF01370">
    <property type="entry name" value="Epimerase"/>
    <property type="match status" value="1"/>
</dbReference>
<keyword evidence="4" id="KW-1185">Reference proteome</keyword>
<dbReference type="SUPFAM" id="SSF51735">
    <property type="entry name" value="NAD(P)-binding Rossmann-fold domains"/>
    <property type="match status" value="1"/>
</dbReference>
<dbReference type="GO" id="GO:0004029">
    <property type="term" value="F:aldehyde dehydrogenase (NAD+) activity"/>
    <property type="evidence" value="ECO:0007669"/>
    <property type="project" value="TreeGrafter"/>
</dbReference>
<dbReference type="AlphaFoldDB" id="A0A8G2FHM5"/>
<dbReference type="InterPro" id="IPR036291">
    <property type="entry name" value="NAD(P)-bd_dom_sf"/>
</dbReference>
<dbReference type="PANTHER" id="PTHR48079">
    <property type="entry name" value="PROTEIN YEEZ"/>
    <property type="match status" value="1"/>
</dbReference>
<dbReference type="OrthoDB" id="9787292at2"/>
<accession>A0A8G2FHM5</accession>
<dbReference type="Gene3D" id="3.40.50.720">
    <property type="entry name" value="NAD(P)-binding Rossmann-like Domain"/>
    <property type="match status" value="1"/>
</dbReference>
<reference evidence="3 4" key="1">
    <citation type="submission" date="2017-01" db="EMBL/GenBank/DDBJ databases">
        <authorList>
            <person name="Varghese N."/>
            <person name="Submissions S."/>
        </authorList>
    </citation>
    <scope>NUCLEOTIDE SEQUENCE [LARGE SCALE GENOMIC DNA]</scope>
    <source>
        <strain evidence="3 4">ATCC 35905</strain>
    </source>
</reference>